<dbReference type="RefSeq" id="WP_339892387.1">
    <property type="nucleotide sequence ID" value="NZ_CAXBCE010000047.1"/>
</dbReference>
<evidence type="ECO:0000256" key="3">
    <source>
        <dbReference type="ARBA" id="ARBA00022989"/>
    </source>
</evidence>
<accession>A0ABU9TU15</accession>
<name>A0ABU9TU15_9GAMM</name>
<evidence type="ECO:0000313" key="7">
    <source>
        <dbReference type="EMBL" id="MEM5537194.1"/>
    </source>
</evidence>
<evidence type="ECO:0000256" key="5">
    <source>
        <dbReference type="SAM" id="Phobius"/>
    </source>
</evidence>
<dbReference type="InterPro" id="IPR037185">
    <property type="entry name" value="EmrE-like"/>
</dbReference>
<feature type="transmembrane region" description="Helical" evidence="5">
    <location>
        <begin position="68"/>
        <end position="89"/>
    </location>
</feature>
<organism evidence="7 8">
    <name type="scientific">Neptuniibacter pectenicola</name>
    <dbReference type="NCBI Taxonomy" id="1806669"/>
    <lineage>
        <taxon>Bacteria</taxon>
        <taxon>Pseudomonadati</taxon>
        <taxon>Pseudomonadota</taxon>
        <taxon>Gammaproteobacteria</taxon>
        <taxon>Oceanospirillales</taxon>
        <taxon>Oceanospirillaceae</taxon>
        <taxon>Neptuniibacter</taxon>
    </lineage>
</organism>
<sequence length="290" mass="31953">MSTNPLYRGALFIILSEFFLVLSGMIIKQLTDELPTEVIVLARNLFAFLLLLPWLYRVGLHRIYTNNLHLHVSRAAVGVTAMMCLYYAWGHLPLAEAALIKQTAPFFVPLIAFFWLGERIDKIVKIAIFVGFIGVFLVLNPTGQTLNIAVLIALFGAMLGALAKVIVRRMSVSESPQQVVFYFALFSTLLAFVPAVLNWTTPSLTACAWLLCVAITSTIAQLLLSKGYGLAAAGQLGPYTYSSVVFAALFGWLFWQEVLDLNSIIGVVLIVFAGVMSALSRTKKQQKLES</sequence>
<feature type="domain" description="EamA" evidence="6">
    <location>
        <begin position="8"/>
        <end position="139"/>
    </location>
</feature>
<dbReference type="PANTHER" id="PTHR22911">
    <property type="entry name" value="ACYL-MALONYL CONDENSING ENZYME-RELATED"/>
    <property type="match status" value="1"/>
</dbReference>
<evidence type="ECO:0000256" key="4">
    <source>
        <dbReference type="ARBA" id="ARBA00023136"/>
    </source>
</evidence>
<keyword evidence="4 5" id="KW-0472">Membrane</keyword>
<feature type="transmembrane region" description="Helical" evidence="5">
    <location>
        <begin position="39"/>
        <end position="56"/>
    </location>
</feature>
<dbReference type="InterPro" id="IPR000620">
    <property type="entry name" value="EamA_dom"/>
</dbReference>
<evidence type="ECO:0000259" key="6">
    <source>
        <dbReference type="Pfam" id="PF00892"/>
    </source>
</evidence>
<feature type="transmembrane region" description="Helical" evidence="5">
    <location>
        <begin position="146"/>
        <end position="167"/>
    </location>
</feature>
<feature type="transmembrane region" description="Helical" evidence="5">
    <location>
        <begin position="95"/>
        <end position="116"/>
    </location>
</feature>
<dbReference type="SUPFAM" id="SSF103481">
    <property type="entry name" value="Multidrug resistance efflux transporter EmrE"/>
    <property type="match status" value="2"/>
</dbReference>
<proteinExistence type="predicted"/>
<reference evidence="7 8" key="1">
    <citation type="submission" date="2024-03" db="EMBL/GenBank/DDBJ databases">
        <title>Community enrichment and isolation of bacterial strains for fucoidan degradation.</title>
        <authorList>
            <person name="Sichert A."/>
        </authorList>
    </citation>
    <scope>NUCLEOTIDE SEQUENCE [LARGE SCALE GENOMIC DNA]</scope>
    <source>
        <strain evidence="7 8">AS76</strain>
    </source>
</reference>
<feature type="transmembrane region" description="Helical" evidence="5">
    <location>
        <begin position="203"/>
        <end position="224"/>
    </location>
</feature>
<keyword evidence="2 5" id="KW-0812">Transmembrane</keyword>
<gene>
    <name evidence="7" type="ORF">WNY58_12420</name>
</gene>
<evidence type="ECO:0000313" key="8">
    <source>
        <dbReference type="Proteomes" id="UP001449225"/>
    </source>
</evidence>
<comment type="caution">
    <text evidence="7">The sequence shown here is derived from an EMBL/GenBank/DDBJ whole genome shotgun (WGS) entry which is preliminary data.</text>
</comment>
<comment type="subcellular location">
    <subcellularLocation>
        <location evidence="1">Membrane</location>
        <topology evidence="1">Multi-pass membrane protein</topology>
    </subcellularLocation>
</comment>
<dbReference type="Pfam" id="PF00892">
    <property type="entry name" value="EamA"/>
    <property type="match status" value="2"/>
</dbReference>
<evidence type="ECO:0000256" key="1">
    <source>
        <dbReference type="ARBA" id="ARBA00004141"/>
    </source>
</evidence>
<feature type="transmembrane region" description="Helical" evidence="5">
    <location>
        <begin position="236"/>
        <end position="255"/>
    </location>
</feature>
<feature type="transmembrane region" description="Helical" evidence="5">
    <location>
        <begin position="123"/>
        <end position="140"/>
    </location>
</feature>
<feature type="domain" description="EamA" evidence="6">
    <location>
        <begin position="148"/>
        <end position="274"/>
    </location>
</feature>
<dbReference type="Proteomes" id="UP001449225">
    <property type="component" value="Unassembled WGS sequence"/>
</dbReference>
<evidence type="ECO:0000256" key="2">
    <source>
        <dbReference type="ARBA" id="ARBA00022692"/>
    </source>
</evidence>
<keyword evidence="8" id="KW-1185">Reference proteome</keyword>
<feature type="transmembrane region" description="Helical" evidence="5">
    <location>
        <begin position="179"/>
        <end position="197"/>
    </location>
</feature>
<feature type="transmembrane region" description="Helical" evidence="5">
    <location>
        <begin position="261"/>
        <end position="279"/>
    </location>
</feature>
<protein>
    <submittedName>
        <fullName evidence="7">DMT family transporter</fullName>
    </submittedName>
</protein>
<dbReference type="PANTHER" id="PTHR22911:SF6">
    <property type="entry name" value="SOLUTE CARRIER FAMILY 35 MEMBER G1"/>
    <property type="match status" value="1"/>
</dbReference>
<feature type="transmembrane region" description="Helical" evidence="5">
    <location>
        <begin position="7"/>
        <end position="27"/>
    </location>
</feature>
<dbReference type="EMBL" id="JBBMRA010000012">
    <property type="protein sequence ID" value="MEM5537194.1"/>
    <property type="molecule type" value="Genomic_DNA"/>
</dbReference>
<keyword evidence="3 5" id="KW-1133">Transmembrane helix</keyword>